<name>A0ACC0DX74_9BASI</name>
<reference evidence="2" key="2">
    <citation type="journal article" date="2018" name="Mol. Plant Microbe Interact.">
        <title>Genome sequence resources for the wheat stripe rust pathogen (Puccinia striiformis f. sp. tritici) and the barley stripe rust pathogen (Puccinia striiformis f. sp. hordei).</title>
        <authorList>
            <person name="Xia C."/>
            <person name="Wang M."/>
            <person name="Yin C."/>
            <person name="Cornejo O.E."/>
            <person name="Hulbert S.H."/>
            <person name="Chen X."/>
        </authorList>
    </citation>
    <scope>NUCLEOTIDE SEQUENCE [LARGE SCALE GENOMIC DNA]</scope>
    <source>
        <strain evidence="2">93-210</strain>
    </source>
</reference>
<organism evidence="1 2">
    <name type="scientific">Puccinia striiformis f. sp. tritici</name>
    <dbReference type="NCBI Taxonomy" id="168172"/>
    <lineage>
        <taxon>Eukaryota</taxon>
        <taxon>Fungi</taxon>
        <taxon>Dikarya</taxon>
        <taxon>Basidiomycota</taxon>
        <taxon>Pucciniomycotina</taxon>
        <taxon>Pucciniomycetes</taxon>
        <taxon>Pucciniales</taxon>
        <taxon>Pucciniaceae</taxon>
        <taxon>Puccinia</taxon>
    </lineage>
</organism>
<sequence length="593" mass="65820">MKMTGIQGMIEKFVAKPLTSAARREMEGSRSAGRLKSGIKIQHQAFGDFFVHEDRSFAGVRAERLSKYTSYTVSEGFQRETEKIYIAKLLQSATWKLDLRLIPTMGLFYFLSELCRLSISFQSDLKTDDSQYTLAILATLIPLILVEIPSNFIMRRIGARIFFPVILTFTGILIFCHAFLSNYTGLLVARFLVGLVNGGLFPGFLLYLSSFYTRSELQWRMALFYCTGCLAGGLSGTFAYTLTRLDGALGLAGWAWVFIVEFFSPSSREIVKIIVEQVSDIYTGKNCKLKKIEGMLTVLGGSVGFYLFPSSLDDAGFLTADEKKAVCERLHRDRSPVAAGSLLDEKPFRSSGFQIWQAIRSPHVGLCCLAFFFAGTNVNSLTYFQPSILNSLGYGPSVSRVMSIPPYAVAFVTVLLSSYLSDRHQSRAMVAVVSGGVTAIGYSIFYISDDSSLKYGSLFLTVIGSYGIIPSLAAWMSNNSEPYARKATSLALGPIAANLGGLISDLLFPNPDQSNFSVAFMVNIVFAILTIVTCLINLGYLTYVEAVKIHRRDEVLQHYALDDYSVDASVEELLYLNGWEYLGDRHPDFRYTF</sequence>
<reference evidence="2" key="1">
    <citation type="journal article" date="2018" name="BMC Genomics">
        <title>Genomic insights into host adaptation between the wheat stripe rust pathogen (Puccinia striiformis f. sp. tritici) and the barley stripe rust pathogen (Puccinia striiformis f. sp. hordei).</title>
        <authorList>
            <person name="Xia C."/>
            <person name="Wang M."/>
            <person name="Yin C."/>
            <person name="Cornejo O.E."/>
            <person name="Hulbert S.H."/>
            <person name="Chen X."/>
        </authorList>
    </citation>
    <scope>NUCLEOTIDE SEQUENCE [LARGE SCALE GENOMIC DNA]</scope>
    <source>
        <strain evidence="2">93-210</strain>
    </source>
</reference>
<evidence type="ECO:0000313" key="2">
    <source>
        <dbReference type="Proteomes" id="UP001060170"/>
    </source>
</evidence>
<evidence type="ECO:0000313" key="1">
    <source>
        <dbReference type="EMBL" id="KAI7940370.1"/>
    </source>
</evidence>
<dbReference type="EMBL" id="CM045878">
    <property type="protein sequence ID" value="KAI7940370.1"/>
    <property type="molecule type" value="Genomic_DNA"/>
</dbReference>
<dbReference type="Proteomes" id="UP001060170">
    <property type="component" value="Chromosome 14"/>
</dbReference>
<proteinExistence type="predicted"/>
<gene>
    <name evidence="1" type="ORF">MJO28_014022</name>
</gene>
<reference evidence="1 2" key="3">
    <citation type="journal article" date="2022" name="Microbiol. Spectr.">
        <title>Folding features and dynamics of 3D genome architecture in plant fungal pathogens.</title>
        <authorList>
            <person name="Xia C."/>
        </authorList>
    </citation>
    <scope>NUCLEOTIDE SEQUENCE [LARGE SCALE GENOMIC DNA]</scope>
    <source>
        <strain evidence="1 2">93-210</strain>
    </source>
</reference>
<protein>
    <submittedName>
        <fullName evidence="1">Uncharacterized protein</fullName>
    </submittedName>
</protein>
<comment type="caution">
    <text evidence="1">The sequence shown here is derived from an EMBL/GenBank/DDBJ whole genome shotgun (WGS) entry which is preliminary data.</text>
</comment>
<accession>A0ACC0DX74</accession>
<keyword evidence="2" id="KW-1185">Reference proteome</keyword>